<proteinExistence type="predicted"/>
<dbReference type="InterPro" id="IPR016153">
    <property type="entry name" value="Heat_shock_Hsp33_N"/>
</dbReference>
<reference evidence="6" key="2">
    <citation type="journal article" date="2021" name="PeerJ">
        <title>Extensive microbial diversity within the chicken gut microbiome revealed by metagenomics and culture.</title>
        <authorList>
            <person name="Gilroy R."/>
            <person name="Ravi A."/>
            <person name="Getino M."/>
            <person name="Pursley I."/>
            <person name="Horton D.L."/>
            <person name="Alikhan N.F."/>
            <person name="Baker D."/>
            <person name="Gharbi K."/>
            <person name="Hall N."/>
            <person name="Watson M."/>
            <person name="Adriaenssens E.M."/>
            <person name="Foster-Nyarko E."/>
            <person name="Jarju S."/>
            <person name="Secka A."/>
            <person name="Antonio M."/>
            <person name="Oren A."/>
            <person name="Chaudhuri R.R."/>
            <person name="La Ragione R."/>
            <person name="Hildebrand F."/>
            <person name="Pallen M.J."/>
        </authorList>
    </citation>
    <scope>NUCLEOTIDE SEQUENCE</scope>
    <source>
        <strain evidence="6">17213</strain>
    </source>
</reference>
<keyword evidence="5" id="KW-0676">Redox-active center</keyword>
<dbReference type="AlphaFoldDB" id="A0A9D9GTH5"/>
<dbReference type="PANTHER" id="PTHR30111:SF1">
    <property type="entry name" value="33 KDA CHAPERONIN"/>
    <property type="match status" value="1"/>
</dbReference>
<sequence>MSDVNEFTDLYHKDTSDSVVRFLFEQHAVRGEICYLNKSVSDLLSRHHYPRPLRALMLELAASAVLISSTLKADAQIMVQLQGGRGEHAIRYALININEDLSFYGSALYDSEKKYSDLLTFKDLAGEGASLIISVFPKDGNKWQGIVPLDGTGMADALQGYFNNSEQLPSTFFIYADPDSLKAGGLMLQIIPEAEGNNESLEHLTVLGSTLKLDELSQISLYEALRRLYGHDGVKAVKEQQVRFKCVCSRERCETALTSLSRSELADIAEDKQGTEMTCQHCGQVYHFTQDEVKQLLLKISQ</sequence>
<gene>
    <name evidence="6" type="ORF">IAB19_06235</name>
</gene>
<dbReference type="PANTHER" id="PTHR30111">
    <property type="entry name" value="33 KDA CHAPERONIN"/>
    <property type="match status" value="1"/>
</dbReference>
<dbReference type="SUPFAM" id="SSF118352">
    <property type="entry name" value="HSP33 redox switch-like"/>
    <property type="match status" value="1"/>
</dbReference>
<evidence type="ECO:0000313" key="7">
    <source>
        <dbReference type="Proteomes" id="UP000823631"/>
    </source>
</evidence>
<evidence type="ECO:0000256" key="1">
    <source>
        <dbReference type="ARBA" id="ARBA00022490"/>
    </source>
</evidence>
<dbReference type="GO" id="GO:0042026">
    <property type="term" value="P:protein refolding"/>
    <property type="evidence" value="ECO:0007669"/>
    <property type="project" value="TreeGrafter"/>
</dbReference>
<name>A0A9D9GTH5_9GAMM</name>
<dbReference type="GO" id="GO:0051082">
    <property type="term" value="F:unfolded protein binding"/>
    <property type="evidence" value="ECO:0007669"/>
    <property type="project" value="InterPro"/>
</dbReference>
<dbReference type="CDD" id="cd00498">
    <property type="entry name" value="Hsp33"/>
    <property type="match status" value="1"/>
</dbReference>
<protein>
    <submittedName>
        <fullName evidence="6">Hsp33 family molecular chaperone HslO</fullName>
    </submittedName>
</protein>
<dbReference type="SUPFAM" id="SSF64397">
    <property type="entry name" value="Hsp33 domain"/>
    <property type="match status" value="1"/>
</dbReference>
<keyword evidence="3" id="KW-1015">Disulfide bond</keyword>
<dbReference type="Pfam" id="PF01430">
    <property type="entry name" value="HSP33"/>
    <property type="match status" value="1"/>
</dbReference>
<dbReference type="InterPro" id="IPR000397">
    <property type="entry name" value="Heat_shock_Hsp33"/>
</dbReference>
<comment type="caution">
    <text evidence="6">The sequence shown here is derived from an EMBL/GenBank/DDBJ whole genome shotgun (WGS) entry which is preliminary data.</text>
</comment>
<keyword evidence="1" id="KW-0963">Cytoplasm</keyword>
<dbReference type="GO" id="GO:0044183">
    <property type="term" value="F:protein folding chaperone"/>
    <property type="evidence" value="ECO:0007669"/>
    <property type="project" value="TreeGrafter"/>
</dbReference>
<evidence type="ECO:0000313" key="6">
    <source>
        <dbReference type="EMBL" id="MBO8415959.1"/>
    </source>
</evidence>
<reference evidence="6" key="1">
    <citation type="submission" date="2020-10" db="EMBL/GenBank/DDBJ databases">
        <authorList>
            <person name="Gilroy R."/>
        </authorList>
    </citation>
    <scope>NUCLEOTIDE SEQUENCE</scope>
    <source>
        <strain evidence="6">17213</strain>
    </source>
</reference>
<evidence type="ECO:0000256" key="2">
    <source>
        <dbReference type="ARBA" id="ARBA00022833"/>
    </source>
</evidence>
<evidence type="ECO:0000256" key="3">
    <source>
        <dbReference type="ARBA" id="ARBA00023157"/>
    </source>
</evidence>
<dbReference type="Gene3D" id="3.90.1280.10">
    <property type="entry name" value="HSP33 redox switch-like"/>
    <property type="match status" value="1"/>
</dbReference>
<dbReference type="EMBL" id="JADINH010000131">
    <property type="protein sequence ID" value="MBO8415959.1"/>
    <property type="molecule type" value="Genomic_DNA"/>
</dbReference>
<dbReference type="Proteomes" id="UP000823631">
    <property type="component" value="Unassembled WGS sequence"/>
</dbReference>
<organism evidence="6 7">
    <name type="scientific">Candidatus Avisuccinivibrio stercorigallinarum</name>
    <dbReference type="NCBI Taxonomy" id="2840704"/>
    <lineage>
        <taxon>Bacteria</taxon>
        <taxon>Pseudomonadati</taxon>
        <taxon>Pseudomonadota</taxon>
        <taxon>Gammaproteobacteria</taxon>
        <taxon>Aeromonadales</taxon>
        <taxon>Succinivibrionaceae</taxon>
        <taxon>Succinivibrionaceae incertae sedis</taxon>
        <taxon>Candidatus Avisuccinivibrio</taxon>
    </lineage>
</organism>
<dbReference type="PIRSF" id="PIRSF005261">
    <property type="entry name" value="Heat_shock_Hsp33"/>
    <property type="match status" value="1"/>
</dbReference>
<dbReference type="InterPro" id="IPR016154">
    <property type="entry name" value="Heat_shock_Hsp33_C"/>
</dbReference>
<evidence type="ECO:0000256" key="5">
    <source>
        <dbReference type="ARBA" id="ARBA00023284"/>
    </source>
</evidence>
<keyword evidence="2" id="KW-0862">Zinc</keyword>
<accession>A0A9D9GTH5</accession>
<dbReference type="GO" id="GO:0005737">
    <property type="term" value="C:cytoplasm"/>
    <property type="evidence" value="ECO:0007669"/>
    <property type="project" value="InterPro"/>
</dbReference>
<dbReference type="Gene3D" id="3.55.30.10">
    <property type="entry name" value="Hsp33 domain"/>
    <property type="match status" value="1"/>
</dbReference>
<keyword evidence="4" id="KW-0143">Chaperone</keyword>
<evidence type="ECO:0000256" key="4">
    <source>
        <dbReference type="ARBA" id="ARBA00023186"/>
    </source>
</evidence>